<evidence type="ECO:0000313" key="1">
    <source>
        <dbReference type="EMBL" id="KDN71360.1"/>
    </source>
</evidence>
<keyword evidence="2" id="KW-1185">Reference proteome</keyword>
<name>A0A066XZF7_COLSU</name>
<dbReference type="EMBL" id="JMSE01000200">
    <property type="protein sequence ID" value="KDN71360.1"/>
    <property type="molecule type" value="Genomic_DNA"/>
</dbReference>
<dbReference type="OrthoDB" id="1046782at2759"/>
<dbReference type="STRING" id="1173701.A0A066XZF7"/>
<dbReference type="Proteomes" id="UP000027238">
    <property type="component" value="Unassembled WGS sequence"/>
</dbReference>
<sequence length="152" mass="16818">MQDPAIHPASREESDISVPSFGLGALSKAQRPQWESLGSAPGVVDHETRGVRFHVGNTLNFTVSHWVSNMELSLEAHIDAFALTMVYDEYHSYPAVEMAFQAAQSTGFKLLSSFDYASNDAWPQGRYPSSRTEVRRPANLLLVPEQAFGADF</sequence>
<keyword evidence="1" id="KW-0378">Hydrolase</keyword>
<comment type="caution">
    <text evidence="1">The sequence shown here is derived from an EMBL/GenBank/DDBJ whole genome shotgun (WGS) entry which is preliminary data.</text>
</comment>
<protein>
    <submittedName>
        <fullName evidence="1">Putative glycosyl hydrolase family 71 protein</fullName>
    </submittedName>
</protein>
<dbReference type="InterPro" id="IPR005197">
    <property type="entry name" value="Glyco_hydro_71"/>
</dbReference>
<reference evidence="2" key="1">
    <citation type="journal article" date="2014" name="Genome Announc.">
        <title>Draft genome sequence of Colletotrichum sublineola, a destructive pathogen of cultivated sorghum.</title>
        <authorList>
            <person name="Baroncelli R."/>
            <person name="Sanz-Martin J.M."/>
            <person name="Rech G.E."/>
            <person name="Sukno S.A."/>
            <person name="Thon M.R."/>
        </authorList>
    </citation>
    <scope>NUCLEOTIDE SEQUENCE [LARGE SCALE GENOMIC DNA]</scope>
    <source>
        <strain evidence="2">TX430BB</strain>
    </source>
</reference>
<evidence type="ECO:0000313" key="2">
    <source>
        <dbReference type="Proteomes" id="UP000027238"/>
    </source>
</evidence>
<accession>A0A066XZF7</accession>
<dbReference type="HOGENOM" id="CLU_1722256_0_0_1"/>
<organism evidence="1 2">
    <name type="scientific">Colletotrichum sublineola</name>
    <name type="common">Sorghum anthracnose fungus</name>
    <dbReference type="NCBI Taxonomy" id="1173701"/>
    <lineage>
        <taxon>Eukaryota</taxon>
        <taxon>Fungi</taxon>
        <taxon>Dikarya</taxon>
        <taxon>Ascomycota</taxon>
        <taxon>Pezizomycotina</taxon>
        <taxon>Sordariomycetes</taxon>
        <taxon>Hypocreomycetidae</taxon>
        <taxon>Glomerellales</taxon>
        <taxon>Glomerellaceae</taxon>
        <taxon>Colletotrichum</taxon>
        <taxon>Colletotrichum graminicola species complex</taxon>
    </lineage>
</organism>
<dbReference type="GO" id="GO:0051118">
    <property type="term" value="F:glucan endo-1,3-alpha-glucosidase activity"/>
    <property type="evidence" value="ECO:0007669"/>
    <property type="project" value="InterPro"/>
</dbReference>
<dbReference type="Pfam" id="PF03659">
    <property type="entry name" value="Glyco_hydro_71"/>
    <property type="match status" value="1"/>
</dbReference>
<proteinExistence type="predicted"/>
<dbReference type="AlphaFoldDB" id="A0A066XZF7"/>
<gene>
    <name evidence="1" type="ORF">CSUB01_04629</name>
</gene>